<dbReference type="RefSeq" id="WP_169210897.1">
    <property type="nucleotide sequence ID" value="NZ_JAATNW010000005.1"/>
</dbReference>
<comment type="caution">
    <text evidence="1">The sequence shown here is derived from an EMBL/GenBank/DDBJ whole genome shotgun (WGS) entry which is preliminary data.</text>
</comment>
<name>A0ABX1R4C3_9ALTE</name>
<proteinExistence type="predicted"/>
<dbReference type="Gene3D" id="3.30.70.100">
    <property type="match status" value="1"/>
</dbReference>
<accession>A0ABX1R4C3</accession>
<organism evidence="1 2">
    <name type="scientific">Alteromonas ponticola</name>
    <dbReference type="NCBI Taxonomy" id="2720613"/>
    <lineage>
        <taxon>Bacteria</taxon>
        <taxon>Pseudomonadati</taxon>
        <taxon>Pseudomonadota</taxon>
        <taxon>Gammaproteobacteria</taxon>
        <taxon>Alteromonadales</taxon>
        <taxon>Alteromonadaceae</taxon>
        <taxon>Alteromonas/Salinimonas group</taxon>
        <taxon>Alteromonas</taxon>
    </lineage>
</organism>
<dbReference type="EMBL" id="JAATNW010000005">
    <property type="protein sequence ID" value="NMH60336.1"/>
    <property type="molecule type" value="Genomic_DNA"/>
</dbReference>
<dbReference type="Proteomes" id="UP000709336">
    <property type="component" value="Unassembled WGS sequence"/>
</dbReference>
<dbReference type="InterPro" id="IPR009874">
    <property type="entry name" value="DUF1428"/>
</dbReference>
<evidence type="ECO:0000313" key="2">
    <source>
        <dbReference type="Proteomes" id="UP000709336"/>
    </source>
</evidence>
<dbReference type="PIRSF" id="PIRSF007028">
    <property type="entry name" value="UCP007028"/>
    <property type="match status" value="1"/>
</dbReference>
<gene>
    <name evidence="1" type="ORF">HCJ96_09925</name>
</gene>
<reference evidence="1 2" key="1">
    <citation type="submission" date="2020-03" db="EMBL/GenBank/DDBJ databases">
        <title>Alteromonas ponticola sp. nov., isolated from seawater.</title>
        <authorList>
            <person name="Yoon J.-H."/>
            <person name="Kim Y.-O."/>
        </authorList>
    </citation>
    <scope>NUCLEOTIDE SEQUENCE [LARGE SCALE GENOMIC DNA]</scope>
    <source>
        <strain evidence="1 2">MYP5</strain>
    </source>
</reference>
<keyword evidence="2" id="KW-1185">Reference proteome</keyword>
<evidence type="ECO:0000313" key="1">
    <source>
        <dbReference type="EMBL" id="NMH60336.1"/>
    </source>
</evidence>
<sequence length="119" mass="13327">MQYIDGFAFPIASHCLDNYRQLAAEVALIWKEHGALHYCEFTGDDMLLAGTRSFTDALEVNEDETVIFGWVAFASREDRDRANAKVATDSRMASLMASIETGFDASRMVYGGFHAFTDR</sequence>
<dbReference type="SUPFAM" id="SSF54909">
    <property type="entry name" value="Dimeric alpha+beta barrel"/>
    <property type="match status" value="1"/>
</dbReference>
<protein>
    <submittedName>
        <fullName evidence="1">DUF1428 family protein</fullName>
    </submittedName>
</protein>
<dbReference type="Pfam" id="PF07237">
    <property type="entry name" value="DUF1428"/>
    <property type="match status" value="1"/>
</dbReference>
<dbReference type="InterPro" id="IPR011008">
    <property type="entry name" value="Dimeric_a/b-barrel"/>
</dbReference>